<reference evidence="1" key="1">
    <citation type="journal article" date="2021" name="Open Biol.">
        <title>Shared evolutionary footprints suggest mitochondrial oxidative damage underlies multiple complex I losses in fungi.</title>
        <authorList>
            <person name="Schikora-Tamarit M.A."/>
            <person name="Marcet-Houben M."/>
            <person name="Nosek J."/>
            <person name="Gabaldon T."/>
        </authorList>
    </citation>
    <scope>NUCLEOTIDE SEQUENCE</scope>
    <source>
        <strain evidence="1">CBS2887</strain>
    </source>
</reference>
<evidence type="ECO:0000313" key="1">
    <source>
        <dbReference type="EMBL" id="KAH3680967.1"/>
    </source>
</evidence>
<gene>
    <name evidence="1" type="ORF">WICPIJ_008052</name>
</gene>
<protein>
    <submittedName>
        <fullName evidence="1">Uncharacterized protein</fullName>
    </submittedName>
</protein>
<comment type="caution">
    <text evidence="1">The sequence shown here is derived from an EMBL/GenBank/DDBJ whole genome shotgun (WGS) entry which is preliminary data.</text>
</comment>
<sequence>MVKASSSLECADVKDGSKIEAKVALVSKFLMSCTIGGYVLSGNHWLSIKDRLYINHKIPKFKRFFDDAYVVFDVSKEPKHEEFINYRRSSEHVFYVALGEKFNSRDIDSYDFFNVHTQLREIKEKLNECKHSNLTLEFHFDSEETSVYYNMEIYPFIRSFFTGIPHSIEIFKKGVDIKSLTKNVDENIGLFEYNLNTRAKYDQSTGMMTIDANEILYKMATTHNSGDCIRGSMFLAKCEGDYKKANIFTVNKGASDLLDISVILLNEDPINQPKSDTELLSLELFSDSMLDRLHGNGPLIKHHAEVIESMKTAKSNGDSQHFFEQLLPYLERNITKADKMKTMNTIKTFLKLVNNGKIFKSPDLDFLSTFIDSRRYYGKLECFRDTFECFDNGLGPIICHPEDLDPRIAKTAYNPGLKISDLIDSITLALRALSERSTMGSSYVKINILHDTLGNCDPKEIEELLEKSETLLCEAGGTLEFFGPQ</sequence>
<evidence type="ECO:0000313" key="2">
    <source>
        <dbReference type="Proteomes" id="UP000774326"/>
    </source>
</evidence>
<dbReference type="Proteomes" id="UP000774326">
    <property type="component" value="Unassembled WGS sequence"/>
</dbReference>
<accession>A0A9P8Q0I3</accession>
<dbReference type="EMBL" id="JAEUBG010004644">
    <property type="protein sequence ID" value="KAH3680967.1"/>
    <property type="molecule type" value="Genomic_DNA"/>
</dbReference>
<reference evidence="1" key="2">
    <citation type="submission" date="2021-01" db="EMBL/GenBank/DDBJ databases">
        <authorList>
            <person name="Schikora-Tamarit M.A."/>
        </authorList>
    </citation>
    <scope>NUCLEOTIDE SEQUENCE</scope>
    <source>
        <strain evidence="1">CBS2887</strain>
    </source>
</reference>
<dbReference type="AlphaFoldDB" id="A0A9P8Q0I3"/>
<organism evidence="1 2">
    <name type="scientific">Wickerhamomyces pijperi</name>
    <name type="common">Yeast</name>
    <name type="synonym">Pichia pijperi</name>
    <dbReference type="NCBI Taxonomy" id="599730"/>
    <lineage>
        <taxon>Eukaryota</taxon>
        <taxon>Fungi</taxon>
        <taxon>Dikarya</taxon>
        <taxon>Ascomycota</taxon>
        <taxon>Saccharomycotina</taxon>
        <taxon>Saccharomycetes</taxon>
        <taxon>Phaffomycetales</taxon>
        <taxon>Wickerhamomycetaceae</taxon>
        <taxon>Wickerhamomyces</taxon>
    </lineage>
</organism>
<name>A0A9P8Q0I3_WICPI</name>
<keyword evidence="2" id="KW-1185">Reference proteome</keyword>
<proteinExistence type="predicted"/>